<dbReference type="Proteomes" id="UP000093757">
    <property type="component" value="Unassembled WGS sequence"/>
</dbReference>
<gene>
    <name evidence="1" type="ORF">A9W98_31215</name>
</gene>
<protein>
    <submittedName>
        <fullName evidence="1">Uncharacterized protein</fullName>
    </submittedName>
</protein>
<organism evidence="1 2">
    <name type="scientific">Mycobacterium gordonae</name>
    <dbReference type="NCBI Taxonomy" id="1778"/>
    <lineage>
        <taxon>Bacteria</taxon>
        <taxon>Bacillati</taxon>
        <taxon>Actinomycetota</taxon>
        <taxon>Actinomycetes</taxon>
        <taxon>Mycobacteriales</taxon>
        <taxon>Mycobacteriaceae</taxon>
        <taxon>Mycobacterium</taxon>
    </lineage>
</organism>
<proteinExistence type="predicted"/>
<dbReference type="EMBL" id="MAEM01000461">
    <property type="protein sequence ID" value="OBR99259.1"/>
    <property type="molecule type" value="Genomic_DNA"/>
</dbReference>
<name>A0A1A6BAA8_MYCGO</name>
<evidence type="ECO:0000313" key="2">
    <source>
        <dbReference type="Proteomes" id="UP000093757"/>
    </source>
</evidence>
<sequence length="148" mass="16316">MTRFDSAGGLAGLGSDDQHRIADTAHNVPTKDLDEVLRCIAANRAADATPGRQPNRFGNSRRGIVTRNHQNARCRHRIDPMPDRSARVLQCSTRGFASQIDGIDDAVAAVRDLTDRDDNGSAGRNRQRSGHVHRRHLCCDIFAILSHK</sequence>
<dbReference type="AlphaFoldDB" id="A0A1A6BAA8"/>
<evidence type="ECO:0000313" key="1">
    <source>
        <dbReference type="EMBL" id="OBR99259.1"/>
    </source>
</evidence>
<reference evidence="1 2" key="1">
    <citation type="submission" date="2016-06" db="EMBL/GenBank/DDBJ databases">
        <authorList>
            <person name="Kjaerup R.B."/>
            <person name="Dalgaard T.S."/>
            <person name="Juul-Madsen H.R."/>
        </authorList>
    </citation>
    <scope>NUCLEOTIDE SEQUENCE [LARGE SCALE GENOMIC DNA]</scope>
    <source>
        <strain evidence="1 2">1245752.6</strain>
    </source>
</reference>
<accession>A0A1A6BAA8</accession>
<comment type="caution">
    <text evidence="1">The sequence shown here is derived from an EMBL/GenBank/DDBJ whole genome shotgun (WGS) entry which is preliminary data.</text>
</comment>